<dbReference type="AlphaFoldDB" id="A0A0P0UX20"/>
<dbReference type="Proteomes" id="UP000000763">
    <property type="component" value="Chromosome 1"/>
</dbReference>
<feature type="region of interest" description="Disordered" evidence="1">
    <location>
        <begin position="1"/>
        <end position="81"/>
    </location>
</feature>
<feature type="compositionally biased region" description="Basic and acidic residues" evidence="1">
    <location>
        <begin position="10"/>
        <end position="47"/>
    </location>
</feature>
<dbReference type="EMBL" id="AP008207">
    <property type="protein sequence ID" value="BAH90863.1"/>
    <property type="molecule type" value="Genomic_DNA"/>
</dbReference>
<evidence type="ECO:0000313" key="3">
    <source>
        <dbReference type="Proteomes" id="UP000000763"/>
    </source>
</evidence>
<evidence type="ECO:0000256" key="1">
    <source>
        <dbReference type="SAM" id="MobiDB-lite"/>
    </source>
</evidence>
<dbReference type="KEGG" id="dosa:Os01g0112201"/>
<protein>
    <submittedName>
        <fullName evidence="2">Os01g0112201 protein</fullName>
    </submittedName>
</protein>
<name>A0A0P0UX20_ORYSJ</name>
<organism evidence="2 3">
    <name type="scientific">Oryza sativa subsp. japonica</name>
    <name type="common">Rice</name>
    <dbReference type="NCBI Taxonomy" id="39947"/>
    <lineage>
        <taxon>Eukaryota</taxon>
        <taxon>Viridiplantae</taxon>
        <taxon>Streptophyta</taxon>
        <taxon>Embryophyta</taxon>
        <taxon>Tracheophyta</taxon>
        <taxon>Spermatophyta</taxon>
        <taxon>Magnoliopsida</taxon>
        <taxon>Liliopsida</taxon>
        <taxon>Poales</taxon>
        <taxon>Poaceae</taxon>
        <taxon>BOP clade</taxon>
        <taxon>Oryzoideae</taxon>
        <taxon>Oryzeae</taxon>
        <taxon>Oryzinae</taxon>
        <taxon>Oryza</taxon>
        <taxon>Oryza sativa</taxon>
    </lineage>
</organism>
<gene>
    <name evidence="2" type="ordered locus">Os01g0112201</name>
</gene>
<accession>A0A0P0UX20</accession>
<evidence type="ECO:0000313" key="2">
    <source>
        <dbReference type="EMBL" id="BAH90863.1"/>
    </source>
</evidence>
<reference evidence="2 3" key="1">
    <citation type="journal article" date="2005" name="Nature">
        <title>The map-based sequence of the rice genome.</title>
        <authorList>
            <consortium name="International rice genome sequencing project (IRGSP)"/>
            <person name="Matsumoto T."/>
            <person name="Wu J."/>
            <person name="Kanamori H."/>
            <person name="Katayose Y."/>
            <person name="Fujisawa M."/>
            <person name="Namiki N."/>
            <person name="Mizuno H."/>
            <person name="Yamamoto K."/>
            <person name="Antonio B.A."/>
            <person name="Baba T."/>
            <person name="Sakata K."/>
            <person name="Nagamura Y."/>
            <person name="Aoki H."/>
            <person name="Arikawa K."/>
            <person name="Arita K."/>
            <person name="Bito T."/>
            <person name="Chiden Y."/>
            <person name="Fujitsuka N."/>
            <person name="Fukunaka R."/>
            <person name="Hamada M."/>
            <person name="Harada C."/>
            <person name="Hayashi A."/>
            <person name="Hijishita S."/>
            <person name="Honda M."/>
            <person name="Hosokawa S."/>
            <person name="Ichikawa Y."/>
            <person name="Idonuma A."/>
            <person name="Iijima M."/>
            <person name="Ikeda M."/>
            <person name="Ikeno M."/>
            <person name="Ito K."/>
            <person name="Ito S."/>
            <person name="Ito T."/>
            <person name="Ito Y."/>
            <person name="Ito Y."/>
            <person name="Iwabuchi A."/>
            <person name="Kamiya K."/>
            <person name="Karasawa W."/>
            <person name="Kurita K."/>
            <person name="Katagiri S."/>
            <person name="Kikuta A."/>
            <person name="Kobayashi H."/>
            <person name="Kobayashi N."/>
            <person name="Machita K."/>
            <person name="Maehara T."/>
            <person name="Masukawa M."/>
            <person name="Mizubayashi T."/>
            <person name="Mukai Y."/>
            <person name="Nagasaki H."/>
            <person name="Nagata Y."/>
            <person name="Naito S."/>
            <person name="Nakashima M."/>
            <person name="Nakama Y."/>
            <person name="Nakamichi Y."/>
            <person name="Nakamura M."/>
            <person name="Meguro A."/>
            <person name="Negishi M."/>
            <person name="Ohta I."/>
            <person name="Ohta T."/>
            <person name="Okamoto M."/>
            <person name="Ono N."/>
            <person name="Saji S."/>
            <person name="Sakaguchi M."/>
            <person name="Sakai K."/>
            <person name="Shibata M."/>
            <person name="Shimokawa T."/>
            <person name="Song J."/>
            <person name="Takazaki Y."/>
            <person name="Terasawa K."/>
            <person name="Tsugane M."/>
            <person name="Tsuji K."/>
            <person name="Ueda S."/>
            <person name="Waki K."/>
            <person name="Yamagata H."/>
            <person name="Yamamoto M."/>
            <person name="Yamamoto S."/>
            <person name="Yamane H."/>
            <person name="Yoshiki S."/>
            <person name="Yoshihara R."/>
            <person name="Yukawa K."/>
            <person name="Zhong H."/>
            <person name="Yano M."/>
            <person name="Yuan Q."/>
            <person name="Ouyang S."/>
            <person name="Liu J."/>
            <person name="Jones K.M."/>
            <person name="Gansberger K."/>
            <person name="Moffat K."/>
            <person name="Hill J."/>
            <person name="Bera J."/>
            <person name="Fadrosh D."/>
            <person name="Jin S."/>
            <person name="Johri S."/>
            <person name="Kim M."/>
            <person name="Overton L."/>
            <person name="Reardon M."/>
            <person name="Tsitrin T."/>
            <person name="Vuong H."/>
            <person name="Weaver B."/>
            <person name="Ciecko A."/>
            <person name="Tallon L."/>
            <person name="Jackson J."/>
            <person name="Pai G."/>
            <person name="Aken S.V."/>
            <person name="Utterback T."/>
            <person name="Reidmuller S."/>
            <person name="Feldblyum T."/>
            <person name="Hsiao J."/>
            <person name="Zismann V."/>
            <person name="Iobst S."/>
            <person name="de Vazeille A.R."/>
            <person name="Buell C.R."/>
            <person name="Ying K."/>
            <person name="Li Y."/>
            <person name="Lu T."/>
            <person name="Huang Y."/>
            <person name="Zhao Q."/>
            <person name="Feng Q."/>
            <person name="Zhang L."/>
            <person name="Zhu J."/>
            <person name="Weng Q."/>
            <person name="Mu J."/>
            <person name="Lu Y."/>
            <person name="Fan D."/>
            <person name="Liu Y."/>
            <person name="Guan J."/>
            <person name="Zhang Y."/>
            <person name="Yu S."/>
            <person name="Liu X."/>
            <person name="Zhang Y."/>
            <person name="Hong G."/>
            <person name="Han B."/>
            <person name="Choisne N."/>
            <person name="Demange N."/>
            <person name="Orjeda G."/>
            <person name="Samain S."/>
            <person name="Cattolico L."/>
            <person name="Pelletier E."/>
            <person name="Couloux A."/>
            <person name="Segurens B."/>
            <person name="Wincker P."/>
            <person name="D'Hont A."/>
            <person name="Scarpelli C."/>
            <person name="Weissenbach J."/>
            <person name="Salanoubat M."/>
            <person name="Quetier F."/>
            <person name="Yu Y."/>
            <person name="Kim H.R."/>
            <person name="Rambo T."/>
            <person name="Currie J."/>
            <person name="Collura K."/>
            <person name="Luo M."/>
            <person name="Yang T."/>
            <person name="Ammiraju J.S.S."/>
            <person name="Engler F."/>
            <person name="Soderlund C."/>
            <person name="Wing R.A."/>
            <person name="Palmer L.E."/>
            <person name="de la Bastide M."/>
            <person name="Spiegel L."/>
            <person name="Nascimento L."/>
            <person name="Zutavern T."/>
            <person name="O'Shaughnessy A."/>
            <person name="Dike S."/>
            <person name="Dedhia N."/>
            <person name="Preston R."/>
            <person name="Balija V."/>
            <person name="McCombie W.R."/>
            <person name="Chow T."/>
            <person name="Chen H."/>
            <person name="Chung M."/>
            <person name="Chen C."/>
            <person name="Shaw J."/>
            <person name="Wu H."/>
            <person name="Hsiao K."/>
            <person name="Chao Y."/>
            <person name="Chu M."/>
            <person name="Cheng C."/>
            <person name="Hour A."/>
            <person name="Lee P."/>
            <person name="Lin S."/>
            <person name="Lin Y."/>
            <person name="Liou J."/>
            <person name="Liu S."/>
            <person name="Hsing Y."/>
            <person name="Raghuvanshi S."/>
            <person name="Mohanty A."/>
            <person name="Bharti A.K."/>
            <person name="Gaur A."/>
            <person name="Gupta V."/>
            <person name="Kumar D."/>
            <person name="Ravi V."/>
            <person name="Vij S."/>
            <person name="Kapur A."/>
            <person name="Khurana P."/>
            <person name="Khurana P."/>
            <person name="Khurana J.P."/>
            <person name="Tyagi A.K."/>
            <person name="Gaikwad K."/>
            <person name="Singh A."/>
            <person name="Dalal V."/>
            <person name="Srivastava S."/>
            <person name="Dixit A."/>
            <person name="Pal A.K."/>
            <person name="Ghazi I.A."/>
            <person name="Yadav M."/>
            <person name="Pandit A."/>
            <person name="Bhargava A."/>
            <person name="Sureshbabu K."/>
            <person name="Batra K."/>
            <person name="Sharma T.R."/>
            <person name="Mohapatra T."/>
            <person name="Singh N.K."/>
            <person name="Messing J."/>
            <person name="Nelson A.B."/>
            <person name="Fuks G."/>
            <person name="Kavchok S."/>
            <person name="Keizer G."/>
            <person name="Linton E."/>
            <person name="Llaca V."/>
            <person name="Song R."/>
            <person name="Tanyolac B."/>
            <person name="Young S."/>
            <person name="Ho-Il K."/>
            <person name="Hahn J.H."/>
            <person name="Sangsakoo G."/>
            <person name="Vanavichit A."/>
            <person name="de Mattos Luiz.A.T."/>
            <person name="Zimmer P.D."/>
            <person name="Malone G."/>
            <person name="Dellagostin O."/>
            <person name="de Oliveira A.C."/>
            <person name="Bevan M."/>
            <person name="Bancroft I."/>
            <person name="Minx P."/>
            <person name="Cordum H."/>
            <person name="Wilson R."/>
            <person name="Cheng Z."/>
            <person name="Jin W."/>
            <person name="Jiang J."/>
            <person name="Leong S.A."/>
            <person name="Iwama H."/>
            <person name="Gojobori T."/>
            <person name="Itoh T."/>
            <person name="Niimura Y."/>
            <person name="Fujii Y."/>
            <person name="Habara T."/>
            <person name="Sakai H."/>
            <person name="Sato Y."/>
            <person name="Wilson G."/>
            <person name="Kumar K."/>
            <person name="McCouch S."/>
            <person name="Juretic N."/>
            <person name="Hoen D."/>
            <person name="Wright S."/>
            <person name="Bruskiewich R."/>
            <person name="Bureau T."/>
            <person name="Miyao A."/>
            <person name="Hirochika H."/>
            <person name="Nishikawa T."/>
            <person name="Kadowaki K."/>
            <person name="Sugiura M."/>
            <person name="Burr B."/>
            <person name="Sasaki T."/>
        </authorList>
    </citation>
    <scope>NUCLEOTIDE SEQUENCE [LARGE SCALE GENOMIC DNA]</scope>
    <source>
        <strain evidence="3">cv. Nipponbare</strain>
    </source>
</reference>
<dbReference type="Gramene" id="Os01t0112201-01">
    <property type="protein sequence ID" value="Os01t0112201-01"/>
    <property type="gene ID" value="Os01g0112201"/>
</dbReference>
<reference evidence="3" key="2">
    <citation type="journal article" date="2008" name="Nucleic Acids Res.">
        <title>The rice annotation project database (RAP-DB): 2008 update.</title>
        <authorList>
            <consortium name="The rice annotation project (RAP)"/>
        </authorList>
    </citation>
    <scope>GENOME REANNOTATION</scope>
    <source>
        <strain evidence="3">cv. Nipponbare</strain>
    </source>
</reference>
<proteinExistence type="predicted"/>
<sequence>MACGRLGEGAGRERELERVVRKEARRERKRGRETEVEEREVERKEAAVARAGSAGERDQSEGGIWVGSAEEVGGGGAAPGVRTMGFAATAAAAAAAEGLVMAARSVMAPAREEKVEGLGFWRR</sequence>